<dbReference type="CDD" id="cd03784">
    <property type="entry name" value="GT1_Gtf-like"/>
    <property type="match status" value="1"/>
</dbReference>
<dbReference type="InterPro" id="IPR050426">
    <property type="entry name" value="Glycosyltransferase_28"/>
</dbReference>
<dbReference type="GeneID" id="49389008"/>
<dbReference type="GO" id="GO:0008194">
    <property type="term" value="F:UDP-glycosyltransferase activity"/>
    <property type="evidence" value="ECO:0007669"/>
    <property type="project" value="InterPro"/>
</dbReference>
<dbReference type="OrthoDB" id="3863369at2"/>
<sequence length="384" mass="40594">MRVLFNVSPGLDHVYPALGLAWALRTAGHQVAVATTGVSVQAAVGAGLTAYDVAPGADFSKIFPKKGTPEERAAAMRARGAEITVSEETPDFILQKFGEINDLMADRTLEFARNWRPDLVVYSRLQGTALLTARALGIPAVENGYSFLREGNLPGRLLPHLAPTFERLGVPLELPTVQPVYFAPEELMRGEGQGWTMRFVPHHGGGVLPEWLAAPKERPRIVVTLGTIVPGVAGVGSLRSVLDAAEGLDTEIVLALGDQVDLEPLGPLPANVRPVGWTPLNSLLPTLDGIVHHGGAGTTLASAHAGVPQLAMPYGSDNWINAGIVETAGVGFNLQPEEITPAVLRALVEDQPLRKAATALAENLAAQPGPDAMVPRLVELAGVR</sequence>
<reference evidence="6 7" key="1">
    <citation type="submission" date="2017-11" db="EMBL/GenBank/DDBJ databases">
        <title>Complete genome sequence of Streptomyces lavendulae subsp. lavendulae CCM 3239 (formerly 'Streptomyces aureofaciens CCM 3239'), the producer of the angucycline-type antibiotic auricin.</title>
        <authorList>
            <person name="Busche T."/>
            <person name="Novakova R."/>
            <person name="Al'Dilaimi A."/>
            <person name="Homerova D."/>
            <person name="Feckova L."/>
            <person name="Rezuchova B."/>
            <person name="Mingyar E."/>
            <person name="Csolleiova D."/>
            <person name="Bekeova C."/>
            <person name="Winkler A."/>
            <person name="Sevcikova B."/>
            <person name="Kalinowski J."/>
            <person name="Kormanec J."/>
            <person name="Ruckert C."/>
        </authorList>
    </citation>
    <scope>NUCLEOTIDE SEQUENCE [LARGE SCALE GENOMIC DNA]</scope>
    <source>
        <strain evidence="6 7">CCM 3239</strain>
        <plasmid evidence="7">Plasmid psa3239</plasmid>
    </source>
</reference>
<feature type="domain" description="Erythromycin biosynthesis protein CIII-like C-terminal" evidence="4">
    <location>
        <begin position="240"/>
        <end position="380"/>
    </location>
</feature>
<geneLocation type="plasmid" evidence="7">
    <name>psa3239</name>
</geneLocation>
<organism evidence="6 7">
    <name type="scientific">Streptomyces lavendulae subsp. lavendulae</name>
    <dbReference type="NCBI Taxonomy" id="58340"/>
    <lineage>
        <taxon>Bacteria</taxon>
        <taxon>Bacillati</taxon>
        <taxon>Actinomycetota</taxon>
        <taxon>Actinomycetes</taxon>
        <taxon>Kitasatosporales</taxon>
        <taxon>Streptomycetaceae</taxon>
        <taxon>Streptomyces</taxon>
    </lineage>
</organism>
<name>A0A2K8PVZ2_STRLA</name>
<dbReference type="Gene3D" id="3.40.50.2000">
    <property type="entry name" value="Glycogen Phosphorylase B"/>
    <property type="match status" value="2"/>
</dbReference>
<evidence type="ECO:0000313" key="7">
    <source>
        <dbReference type="Proteomes" id="UP000231791"/>
    </source>
</evidence>
<dbReference type="InterPro" id="IPR002213">
    <property type="entry name" value="UDP_glucos_trans"/>
</dbReference>
<protein>
    <submittedName>
        <fullName evidence="6">L-noviosyl transferase</fullName>
        <ecNumber evidence="6">2.4.1.302</ecNumber>
    </submittedName>
</protein>
<dbReference type="InterPro" id="IPR010610">
    <property type="entry name" value="EryCIII-like_C"/>
</dbReference>
<dbReference type="PANTHER" id="PTHR48050:SF13">
    <property type="entry name" value="STEROL 3-BETA-GLUCOSYLTRANSFERASE UGT80A2"/>
    <property type="match status" value="1"/>
</dbReference>
<dbReference type="EC" id="2.4.1.302" evidence="6"/>
<evidence type="ECO:0000256" key="1">
    <source>
        <dbReference type="ARBA" id="ARBA00006962"/>
    </source>
</evidence>
<accession>A0A2K8PVZ2</accession>
<comment type="similarity">
    <text evidence="1">Belongs to the glycosyltransferase 28 family.</text>
</comment>
<evidence type="ECO:0000256" key="3">
    <source>
        <dbReference type="ARBA" id="ARBA00022679"/>
    </source>
</evidence>
<dbReference type="Pfam" id="PF06722">
    <property type="entry name" value="EryCIII-like_C"/>
    <property type="match status" value="1"/>
</dbReference>
<dbReference type="SUPFAM" id="SSF53756">
    <property type="entry name" value="UDP-Glycosyltransferase/glycogen phosphorylase"/>
    <property type="match status" value="1"/>
</dbReference>
<dbReference type="AlphaFoldDB" id="A0A2K8PVZ2"/>
<dbReference type="Pfam" id="PF21036">
    <property type="entry name" value="EryCIII-like_N"/>
    <property type="match status" value="1"/>
</dbReference>
<proteinExistence type="inferred from homology"/>
<dbReference type="InterPro" id="IPR048284">
    <property type="entry name" value="EryCIII-like_N"/>
</dbReference>
<evidence type="ECO:0000259" key="4">
    <source>
        <dbReference type="Pfam" id="PF06722"/>
    </source>
</evidence>
<dbReference type="Proteomes" id="UP000231791">
    <property type="component" value="Plasmid pSA3239"/>
</dbReference>
<keyword evidence="3 6" id="KW-0808">Transferase</keyword>
<dbReference type="PANTHER" id="PTHR48050">
    <property type="entry name" value="STEROL 3-BETA-GLUCOSYLTRANSFERASE"/>
    <property type="match status" value="1"/>
</dbReference>
<gene>
    <name evidence="6" type="primary">novM3</name>
    <name evidence="6" type="ORF">SLAV_40415</name>
</gene>
<dbReference type="EMBL" id="CP024986">
    <property type="protein sequence ID" value="ATZ29845.1"/>
    <property type="molecule type" value="Genomic_DNA"/>
</dbReference>
<feature type="domain" description="Erythromycin biosynthesis protein CIII-like N-terminal" evidence="5">
    <location>
        <begin position="22"/>
        <end position="226"/>
    </location>
</feature>
<dbReference type="GO" id="GO:0017000">
    <property type="term" value="P:antibiotic biosynthetic process"/>
    <property type="evidence" value="ECO:0007669"/>
    <property type="project" value="UniProtKB-ARBA"/>
</dbReference>
<keyword evidence="7" id="KW-1185">Reference proteome</keyword>
<evidence type="ECO:0000256" key="2">
    <source>
        <dbReference type="ARBA" id="ARBA00022676"/>
    </source>
</evidence>
<evidence type="ECO:0000259" key="5">
    <source>
        <dbReference type="Pfam" id="PF21036"/>
    </source>
</evidence>
<dbReference type="FunFam" id="3.40.50.2000:FF:000072">
    <property type="entry name" value="Glycosyl transferase"/>
    <property type="match status" value="1"/>
</dbReference>
<evidence type="ECO:0000313" key="6">
    <source>
        <dbReference type="EMBL" id="ATZ29845.1"/>
    </source>
</evidence>
<keyword evidence="6" id="KW-0614">Plasmid</keyword>
<dbReference type="KEGG" id="slx:SLAV_40415"/>
<dbReference type="RefSeq" id="WP_030241880.1">
    <property type="nucleotide sequence ID" value="NZ_BSRN01000036.1"/>
</dbReference>
<keyword evidence="2 6" id="KW-0328">Glycosyltransferase</keyword>
<dbReference type="GO" id="GO:0016758">
    <property type="term" value="F:hexosyltransferase activity"/>
    <property type="evidence" value="ECO:0007669"/>
    <property type="project" value="UniProtKB-ARBA"/>
</dbReference>